<evidence type="ECO:0000256" key="2">
    <source>
        <dbReference type="ARBA" id="ARBA00022737"/>
    </source>
</evidence>
<dbReference type="SUPFAM" id="SSF81383">
    <property type="entry name" value="F-box domain"/>
    <property type="match status" value="1"/>
</dbReference>
<evidence type="ECO:0000256" key="1">
    <source>
        <dbReference type="ARBA" id="ARBA00022574"/>
    </source>
</evidence>
<gene>
    <name evidence="4" type="ORF">PYW07_016987</name>
</gene>
<dbReference type="PANTHER" id="PTHR19872">
    <property type="entry name" value="UBIQUITIN LIGASE SPECIFICITY FACTOR/HREP PROTEIN"/>
    <property type="match status" value="1"/>
</dbReference>
<dbReference type="InterPro" id="IPR001810">
    <property type="entry name" value="F-box_dom"/>
</dbReference>
<proteinExistence type="predicted"/>
<dbReference type="AlphaFoldDB" id="A0AAD8DY46"/>
<feature type="domain" description="F-box" evidence="3">
    <location>
        <begin position="266"/>
        <end position="323"/>
    </location>
</feature>
<name>A0AAD8DY46_MYTSE</name>
<reference evidence="4" key="1">
    <citation type="submission" date="2023-03" db="EMBL/GenBank/DDBJ databases">
        <title>Chromosome-level genomes of two armyworms, Mythimna separata and Mythimna loreyi, provide insights into the biosynthesis and reception of sex pheromones.</title>
        <authorList>
            <person name="Zhao H."/>
        </authorList>
    </citation>
    <scope>NUCLEOTIDE SEQUENCE</scope>
    <source>
        <strain evidence="4">BeijingLab</strain>
        <tissue evidence="4">Pupa</tissue>
    </source>
</reference>
<keyword evidence="2" id="KW-0677">Repeat</keyword>
<dbReference type="InterPro" id="IPR036047">
    <property type="entry name" value="F-box-like_dom_sf"/>
</dbReference>
<evidence type="ECO:0000259" key="3">
    <source>
        <dbReference type="PROSITE" id="PS50181"/>
    </source>
</evidence>
<dbReference type="EMBL" id="JARGEI010000006">
    <property type="protein sequence ID" value="KAJ8729949.1"/>
    <property type="molecule type" value="Genomic_DNA"/>
</dbReference>
<keyword evidence="1" id="KW-0853">WD repeat</keyword>
<protein>
    <recommendedName>
        <fullName evidence="3">F-box domain-containing protein</fullName>
    </recommendedName>
</protein>
<dbReference type="PANTHER" id="PTHR19872:SF7">
    <property type="entry name" value="F-BOX AND WD REPEAT DOMAIN CONTAINING PROTEIN 10B-RELATED"/>
    <property type="match status" value="1"/>
</dbReference>
<evidence type="ECO:0000313" key="5">
    <source>
        <dbReference type="Proteomes" id="UP001231518"/>
    </source>
</evidence>
<sequence>MTSFAELTKQMHLINDLILADMTCGDYDSSKEALTFSKHLLTTKYWFARISYVNKKKYLQALIHDVQSAWALSLLLKSLWNCRPKDAVMSVSETHIYTSYDQAPMDHNRTAMPSQTLAQVMKNDRIWFNSLESEPQALVLSELTTVAGGPAMWEVMRLAQRLFERNRDLMMKNIHESSIVVSEHLGPQKSKVDETLNRDAGGIDAKPSVTSEAQKALDANLTMWNGTIKSVRDNLKLEEIELTLSDGTKRKIWKVNRPRPEITETVDFVQLLPSAIGKRIISYLPRQNLGDYAKVNRYWAYLVDEFRAEVAARTKINADYERLHELLMRYDASLEQLETQHDGEPRSSAFVSTSVRSAALTRPPEPCSLRASEKSLAAYSHRQFISEKLTKPPMIQKPIRNMKDLSERLERRGAADENIWKWCDCVLKHAKKHNRSRQHDYQAKKSFRRLQYGAETKR</sequence>
<accession>A0AAD8DY46</accession>
<dbReference type="Gene3D" id="1.20.1280.50">
    <property type="match status" value="1"/>
</dbReference>
<keyword evidence="5" id="KW-1185">Reference proteome</keyword>
<organism evidence="4 5">
    <name type="scientific">Mythimna separata</name>
    <name type="common">Oriental armyworm</name>
    <name type="synonym">Pseudaletia separata</name>
    <dbReference type="NCBI Taxonomy" id="271217"/>
    <lineage>
        <taxon>Eukaryota</taxon>
        <taxon>Metazoa</taxon>
        <taxon>Ecdysozoa</taxon>
        <taxon>Arthropoda</taxon>
        <taxon>Hexapoda</taxon>
        <taxon>Insecta</taxon>
        <taxon>Pterygota</taxon>
        <taxon>Neoptera</taxon>
        <taxon>Endopterygota</taxon>
        <taxon>Lepidoptera</taxon>
        <taxon>Glossata</taxon>
        <taxon>Ditrysia</taxon>
        <taxon>Noctuoidea</taxon>
        <taxon>Noctuidae</taxon>
        <taxon>Noctuinae</taxon>
        <taxon>Hadenini</taxon>
        <taxon>Mythimna</taxon>
    </lineage>
</organism>
<comment type="caution">
    <text evidence="4">The sequence shown here is derived from an EMBL/GenBank/DDBJ whole genome shotgun (WGS) entry which is preliminary data.</text>
</comment>
<dbReference type="Proteomes" id="UP001231518">
    <property type="component" value="Chromosome 9"/>
</dbReference>
<dbReference type="InterPro" id="IPR051075">
    <property type="entry name" value="SCF_subunit_WD-repeat"/>
</dbReference>
<dbReference type="PROSITE" id="PS50181">
    <property type="entry name" value="FBOX"/>
    <property type="match status" value="1"/>
</dbReference>
<evidence type="ECO:0000313" key="4">
    <source>
        <dbReference type="EMBL" id="KAJ8729949.1"/>
    </source>
</evidence>